<protein>
    <recommendedName>
        <fullName evidence="4">SUKH-3 domain containing protein</fullName>
    </recommendedName>
</protein>
<dbReference type="Pfam" id="PF14433">
    <property type="entry name" value="SUKH-3"/>
    <property type="match status" value="1"/>
</dbReference>
<evidence type="ECO:0008006" key="4">
    <source>
        <dbReference type="Google" id="ProtNLM"/>
    </source>
</evidence>
<proteinExistence type="predicted"/>
<evidence type="ECO:0000313" key="2">
    <source>
        <dbReference type="EMBL" id="QES45780.1"/>
    </source>
</evidence>
<evidence type="ECO:0000313" key="3">
    <source>
        <dbReference type="Proteomes" id="UP000324015"/>
    </source>
</evidence>
<gene>
    <name evidence="2" type="ORF">DEJ49_05840</name>
</gene>
<reference evidence="2 3" key="1">
    <citation type="submission" date="2018-05" db="EMBL/GenBank/DDBJ databases">
        <title>Streptomyces venezuelae.</title>
        <authorList>
            <person name="Kim W."/>
            <person name="Lee N."/>
            <person name="Cho B.-K."/>
        </authorList>
    </citation>
    <scope>NUCLEOTIDE SEQUENCE [LARGE SCALE GENOMIC DNA]</scope>
    <source>
        <strain evidence="2 3">ATCC 14585</strain>
    </source>
</reference>
<organism evidence="2 3">
    <name type="scientific">Streptomyces venezuelae</name>
    <dbReference type="NCBI Taxonomy" id="54571"/>
    <lineage>
        <taxon>Bacteria</taxon>
        <taxon>Bacillati</taxon>
        <taxon>Actinomycetota</taxon>
        <taxon>Actinomycetes</taxon>
        <taxon>Kitasatosporales</taxon>
        <taxon>Streptomycetaceae</taxon>
        <taxon>Streptomyces</taxon>
    </lineage>
</organism>
<dbReference type="Proteomes" id="UP000324015">
    <property type="component" value="Chromosome"/>
</dbReference>
<accession>A0A5P2CU34</accession>
<name>A0A5P2CU34_STRVZ</name>
<dbReference type="EMBL" id="CP029191">
    <property type="protein sequence ID" value="QES45780.1"/>
    <property type="molecule type" value="Genomic_DNA"/>
</dbReference>
<evidence type="ECO:0000256" key="1">
    <source>
        <dbReference type="SAM" id="MobiDB-lite"/>
    </source>
</evidence>
<dbReference type="InterPro" id="IPR025850">
    <property type="entry name" value="SUKH-3"/>
</dbReference>
<dbReference type="AlphaFoldDB" id="A0A5P2CU34"/>
<sequence length="209" mass="23186">MAQYASVESQWWTRAASMRAVSADISYPSGSVALSFIRASLAAAAPWRRPHFTRRDGRMTDTSEAGSRGRWSAETDRVLRAAGWRPGRSVPTAEWERVLHEHGGFEMHEAARRFLAEFGGLASEERGPGRTMARMGFRLDPLAAEWDDEIFDVLSEEAGAYLYPVGEADRRNTYLGIAPDGKVYAGMDSVTLLAETADRALEKLMEGIR</sequence>
<feature type="region of interest" description="Disordered" evidence="1">
    <location>
        <begin position="53"/>
        <end position="72"/>
    </location>
</feature>